<comment type="caution">
    <text evidence="1">The sequence shown here is derived from an EMBL/GenBank/DDBJ whole genome shotgun (WGS) entry which is preliminary data.</text>
</comment>
<dbReference type="SUPFAM" id="SSF52743">
    <property type="entry name" value="Subtilisin-like"/>
    <property type="match status" value="1"/>
</dbReference>
<sequence>MLPRVNNATKTLLKRCLQQPQRRSLRRLFKSNLIVQNTSAPSTTSVGRTIQLSYQVKTPGVYEDYFGIGIYSAYPGNKYEFLPGTSMAALTLRV</sequence>
<protein>
    <submittedName>
        <fullName evidence="1">Uncharacterized protein</fullName>
    </submittedName>
</protein>
<proteinExistence type="predicted"/>
<accession>A0ABR8ESS6</accession>
<gene>
    <name evidence="1" type="ORF">H6G95_10245</name>
</gene>
<dbReference type="Proteomes" id="UP000604661">
    <property type="component" value="Unassembled WGS sequence"/>
</dbReference>
<dbReference type="InterPro" id="IPR036852">
    <property type="entry name" value="Peptidase_S8/S53_dom_sf"/>
</dbReference>
<name>A0ABR8ESS6_NOSLI</name>
<evidence type="ECO:0000313" key="1">
    <source>
        <dbReference type="EMBL" id="MBD2560988.1"/>
    </source>
</evidence>
<evidence type="ECO:0000313" key="2">
    <source>
        <dbReference type="Proteomes" id="UP000604661"/>
    </source>
</evidence>
<dbReference type="EMBL" id="JACJTE010000008">
    <property type="protein sequence ID" value="MBD2560988.1"/>
    <property type="molecule type" value="Genomic_DNA"/>
</dbReference>
<keyword evidence="2" id="KW-1185">Reference proteome</keyword>
<organism evidence="1 2">
    <name type="scientific">Nostoc linckia FACHB-391</name>
    <dbReference type="NCBI Taxonomy" id="2692906"/>
    <lineage>
        <taxon>Bacteria</taxon>
        <taxon>Bacillati</taxon>
        <taxon>Cyanobacteriota</taxon>
        <taxon>Cyanophyceae</taxon>
        <taxon>Nostocales</taxon>
        <taxon>Nostocaceae</taxon>
        <taxon>Nostoc</taxon>
    </lineage>
</organism>
<reference evidence="1 2" key="1">
    <citation type="journal article" date="2020" name="ISME J.">
        <title>Comparative genomics reveals insights into cyanobacterial evolution and habitat adaptation.</title>
        <authorList>
            <person name="Chen M.Y."/>
            <person name="Teng W.K."/>
            <person name="Zhao L."/>
            <person name="Hu C.X."/>
            <person name="Zhou Y.K."/>
            <person name="Han B.P."/>
            <person name="Song L.R."/>
            <person name="Shu W.S."/>
        </authorList>
    </citation>
    <scope>NUCLEOTIDE SEQUENCE [LARGE SCALE GENOMIC DNA]</scope>
    <source>
        <strain evidence="1 2">FACHB-391</strain>
    </source>
</reference>